<comment type="caution">
    <text evidence="2">The sequence shown here is derived from an EMBL/GenBank/DDBJ whole genome shotgun (WGS) entry which is preliminary data.</text>
</comment>
<name>A0A1G2CCY6_9BACT</name>
<dbReference type="EMBL" id="MHKY01000018">
    <property type="protein sequence ID" value="OGY99086.1"/>
    <property type="molecule type" value="Genomic_DNA"/>
</dbReference>
<dbReference type="AlphaFoldDB" id="A0A1G2CCY6"/>
<keyword evidence="1" id="KW-1133">Transmembrane helix</keyword>
<accession>A0A1G2CCY6</accession>
<evidence type="ECO:0000313" key="3">
    <source>
        <dbReference type="Proteomes" id="UP000178796"/>
    </source>
</evidence>
<sequence length="115" mass="12861">MTHRLRIFLETLRASSESRKRRWTAGLSAVSMALVFTLWLVTFQANVGVLDPAAQAEEEERPNAFFGTFKAGSVVLWGAISSAIGREREVTIERDEFTFTPKNTPAAPIYELPTE</sequence>
<evidence type="ECO:0000313" key="2">
    <source>
        <dbReference type="EMBL" id="OGY99086.1"/>
    </source>
</evidence>
<keyword evidence="1" id="KW-0472">Membrane</keyword>
<protein>
    <submittedName>
        <fullName evidence="2">Uncharacterized protein</fullName>
    </submittedName>
</protein>
<dbReference type="Proteomes" id="UP000178796">
    <property type="component" value="Unassembled WGS sequence"/>
</dbReference>
<feature type="transmembrane region" description="Helical" evidence="1">
    <location>
        <begin position="23"/>
        <end position="44"/>
    </location>
</feature>
<gene>
    <name evidence="2" type="ORF">A3E09_02220</name>
</gene>
<proteinExistence type="predicted"/>
<organism evidence="2 3">
    <name type="scientific">Candidatus Liptonbacteria bacterium RIFCSPHIGHO2_12_FULL_60_13</name>
    <dbReference type="NCBI Taxonomy" id="1798648"/>
    <lineage>
        <taxon>Bacteria</taxon>
        <taxon>Candidatus Liptoniibacteriota</taxon>
    </lineage>
</organism>
<feature type="transmembrane region" description="Helical" evidence="1">
    <location>
        <begin position="64"/>
        <end position="84"/>
    </location>
</feature>
<reference evidence="2 3" key="1">
    <citation type="journal article" date="2016" name="Nat. Commun.">
        <title>Thousands of microbial genomes shed light on interconnected biogeochemical processes in an aquifer system.</title>
        <authorList>
            <person name="Anantharaman K."/>
            <person name="Brown C.T."/>
            <person name="Hug L.A."/>
            <person name="Sharon I."/>
            <person name="Castelle C.J."/>
            <person name="Probst A.J."/>
            <person name="Thomas B.C."/>
            <person name="Singh A."/>
            <person name="Wilkins M.J."/>
            <person name="Karaoz U."/>
            <person name="Brodie E.L."/>
            <person name="Williams K.H."/>
            <person name="Hubbard S.S."/>
            <person name="Banfield J.F."/>
        </authorList>
    </citation>
    <scope>NUCLEOTIDE SEQUENCE [LARGE SCALE GENOMIC DNA]</scope>
</reference>
<keyword evidence="1" id="KW-0812">Transmembrane</keyword>
<evidence type="ECO:0000256" key="1">
    <source>
        <dbReference type="SAM" id="Phobius"/>
    </source>
</evidence>